<keyword evidence="1 5" id="KW-0245">EGF-like domain</keyword>
<evidence type="ECO:0000256" key="5">
    <source>
        <dbReference type="PROSITE-ProRule" id="PRU00076"/>
    </source>
</evidence>
<dbReference type="InterPro" id="IPR057774">
    <property type="entry name" value="D8C_UMOD/GP2/OIT3-like"/>
</dbReference>
<dbReference type="InterPro" id="IPR024731">
    <property type="entry name" value="NELL2-like_EGF"/>
</dbReference>
<sequence>IKLSEGKDTISKKYWLDPTGIGKPALVYCDMKMEAAGFLSLLSTTFHSDIDECKSDKPVCDVNANCINTYGSYNCSCKEGYTWDGRSCLADACFHYKNLSDATRKSTYNTSHDVYDDDKLPMGWYRFMGAAGTKMPTKCVPEFRCGTYWSGWLKGNLPTVEDGEVTRTVCFRRGSCCRYTVKISVKSCGSYYIYKLFATPYSNMRYCGSD</sequence>
<feature type="domain" description="EGF-like" evidence="6">
    <location>
        <begin position="49"/>
        <end position="89"/>
    </location>
</feature>
<dbReference type="InterPro" id="IPR000742">
    <property type="entry name" value="EGF"/>
</dbReference>
<dbReference type="Pfam" id="PF23283">
    <property type="entry name" value="D8C_UMOD"/>
    <property type="match status" value="1"/>
</dbReference>
<comment type="caution">
    <text evidence="5">Lacks conserved residue(s) required for the propagation of feature annotation.</text>
</comment>
<comment type="caution">
    <text evidence="7">The sequence shown here is derived from an EMBL/GenBank/DDBJ whole genome shotgun (WGS) entry which is preliminary data.</text>
</comment>
<dbReference type="Gene3D" id="2.10.25.10">
    <property type="entry name" value="Laminin"/>
    <property type="match status" value="1"/>
</dbReference>
<keyword evidence="3" id="KW-0677">Repeat</keyword>
<evidence type="ECO:0000313" key="8">
    <source>
        <dbReference type="Proteomes" id="UP000275408"/>
    </source>
</evidence>
<dbReference type="GO" id="GO:0005509">
    <property type="term" value="F:calcium ion binding"/>
    <property type="evidence" value="ECO:0007669"/>
    <property type="project" value="InterPro"/>
</dbReference>
<dbReference type="InterPro" id="IPR001881">
    <property type="entry name" value="EGF-like_Ca-bd_dom"/>
</dbReference>
<dbReference type="FunFam" id="2.10.25.10:FF:000038">
    <property type="entry name" value="Fibrillin 2"/>
    <property type="match status" value="1"/>
</dbReference>
<evidence type="ECO:0000256" key="3">
    <source>
        <dbReference type="ARBA" id="ARBA00022737"/>
    </source>
</evidence>
<gene>
    <name evidence="7" type="ORF">pdam_00009471</name>
</gene>
<proteinExistence type="predicted"/>
<organism evidence="7 8">
    <name type="scientific">Pocillopora damicornis</name>
    <name type="common">Cauliflower coral</name>
    <name type="synonym">Millepora damicornis</name>
    <dbReference type="NCBI Taxonomy" id="46731"/>
    <lineage>
        <taxon>Eukaryota</taxon>
        <taxon>Metazoa</taxon>
        <taxon>Cnidaria</taxon>
        <taxon>Anthozoa</taxon>
        <taxon>Hexacorallia</taxon>
        <taxon>Scleractinia</taxon>
        <taxon>Astrocoeniina</taxon>
        <taxon>Pocilloporidae</taxon>
        <taxon>Pocillopora</taxon>
    </lineage>
</organism>
<dbReference type="PROSITE" id="PS01187">
    <property type="entry name" value="EGF_CA"/>
    <property type="match status" value="1"/>
</dbReference>
<dbReference type="PROSITE" id="PS01186">
    <property type="entry name" value="EGF_2"/>
    <property type="match status" value="1"/>
</dbReference>
<protein>
    <recommendedName>
        <fullName evidence="6">EGF-like domain-containing protein</fullName>
    </recommendedName>
</protein>
<dbReference type="PROSITE" id="PS00010">
    <property type="entry name" value="ASX_HYDROXYL"/>
    <property type="match status" value="1"/>
</dbReference>
<keyword evidence="2" id="KW-0732">Signal</keyword>
<evidence type="ECO:0000256" key="1">
    <source>
        <dbReference type="ARBA" id="ARBA00022536"/>
    </source>
</evidence>
<name>A0A3M6TGS4_POCDA</name>
<feature type="non-terminal residue" evidence="7">
    <location>
        <position position="1"/>
    </location>
</feature>
<evidence type="ECO:0000259" key="6">
    <source>
        <dbReference type="PROSITE" id="PS50026"/>
    </source>
</evidence>
<dbReference type="SUPFAM" id="SSF57196">
    <property type="entry name" value="EGF/Laminin"/>
    <property type="match status" value="1"/>
</dbReference>
<keyword evidence="8" id="KW-1185">Reference proteome</keyword>
<dbReference type="PROSITE" id="PS50026">
    <property type="entry name" value="EGF_3"/>
    <property type="match status" value="1"/>
</dbReference>
<dbReference type="InterPro" id="IPR018097">
    <property type="entry name" value="EGF_Ca-bd_CS"/>
</dbReference>
<evidence type="ECO:0000256" key="4">
    <source>
        <dbReference type="ARBA" id="ARBA00023157"/>
    </source>
</evidence>
<dbReference type="Pfam" id="PF12947">
    <property type="entry name" value="EGF_3"/>
    <property type="match status" value="1"/>
</dbReference>
<accession>A0A3M6TGS4</accession>
<dbReference type="InterPro" id="IPR000152">
    <property type="entry name" value="EGF-type_Asp/Asn_hydroxyl_site"/>
</dbReference>
<reference evidence="7 8" key="1">
    <citation type="journal article" date="2018" name="Sci. Rep.">
        <title>Comparative analysis of the Pocillopora damicornis genome highlights role of immune system in coral evolution.</title>
        <authorList>
            <person name="Cunning R."/>
            <person name="Bay R.A."/>
            <person name="Gillette P."/>
            <person name="Baker A.C."/>
            <person name="Traylor-Knowles N."/>
        </authorList>
    </citation>
    <scope>NUCLEOTIDE SEQUENCE [LARGE SCALE GENOMIC DNA]</scope>
    <source>
        <strain evidence="7">RSMAS</strain>
        <tissue evidence="7">Whole animal</tissue>
    </source>
</reference>
<dbReference type="OrthoDB" id="5945227at2759"/>
<evidence type="ECO:0000256" key="2">
    <source>
        <dbReference type="ARBA" id="ARBA00022729"/>
    </source>
</evidence>
<dbReference type="Proteomes" id="UP000275408">
    <property type="component" value="Unassembled WGS sequence"/>
</dbReference>
<dbReference type="AlphaFoldDB" id="A0A3M6TGS4"/>
<dbReference type="PANTHER" id="PTHR36191:SF4">
    <property type="entry name" value="VWFD DOMAIN-CONTAINING PROTEIN"/>
    <property type="match status" value="1"/>
</dbReference>
<evidence type="ECO:0000313" key="7">
    <source>
        <dbReference type="EMBL" id="RMX40414.1"/>
    </source>
</evidence>
<dbReference type="CDD" id="cd00054">
    <property type="entry name" value="EGF_CA"/>
    <property type="match status" value="1"/>
</dbReference>
<dbReference type="PANTHER" id="PTHR36191">
    <property type="entry name" value="ENDO/EXONUCLEASE/PHOSPHATASE DOMAIN-CONTAINING PROTEIN-RELATED"/>
    <property type="match status" value="1"/>
</dbReference>
<keyword evidence="4" id="KW-1015">Disulfide bond</keyword>
<dbReference type="SMART" id="SM00179">
    <property type="entry name" value="EGF_CA"/>
    <property type="match status" value="1"/>
</dbReference>
<dbReference type="EMBL" id="RCHS01003631">
    <property type="protein sequence ID" value="RMX40414.1"/>
    <property type="molecule type" value="Genomic_DNA"/>
</dbReference>